<organism evidence="4 5">
    <name type="scientific">Achromobacter pestifer</name>
    <dbReference type="NCBI Taxonomy" id="1353889"/>
    <lineage>
        <taxon>Bacteria</taxon>
        <taxon>Pseudomonadati</taxon>
        <taxon>Pseudomonadota</taxon>
        <taxon>Betaproteobacteria</taxon>
        <taxon>Burkholderiales</taxon>
        <taxon>Alcaligenaceae</taxon>
        <taxon>Achromobacter</taxon>
    </lineage>
</organism>
<dbReference type="InterPro" id="IPR005255">
    <property type="entry name" value="PdxA_fam"/>
</dbReference>
<evidence type="ECO:0000256" key="1">
    <source>
        <dbReference type="ARBA" id="ARBA00022723"/>
    </source>
</evidence>
<dbReference type="EC" id="1.1.1.409" evidence="4"/>
<protein>
    <submittedName>
        <fullName evidence="4">D-erythronate 4-phosphate dehydrogenase</fullName>
        <ecNumber evidence="4">1.1.1.409</ecNumber>
    </submittedName>
</protein>
<dbReference type="GO" id="GO:0046872">
    <property type="term" value="F:metal ion binding"/>
    <property type="evidence" value="ECO:0007669"/>
    <property type="project" value="UniProtKB-KW"/>
</dbReference>
<keyword evidence="1" id="KW-0479">Metal-binding</keyword>
<accession>A0A6S6YRF1</accession>
<dbReference type="PANTHER" id="PTHR30004:SF3">
    <property type="entry name" value="4-HYDROXYTHREONINE-4-PHOSPHATE DEHYDROGENASE 2-RELATED"/>
    <property type="match status" value="1"/>
</dbReference>
<evidence type="ECO:0000313" key="4">
    <source>
        <dbReference type="EMBL" id="CAB3638018.1"/>
    </source>
</evidence>
<name>A0A6S6YRF1_9BURK</name>
<keyword evidence="3" id="KW-0520">NAD</keyword>
<keyword evidence="2 4" id="KW-0560">Oxidoreductase</keyword>
<dbReference type="SUPFAM" id="SSF53659">
    <property type="entry name" value="Isocitrate/Isopropylmalate dehydrogenase-like"/>
    <property type="match status" value="1"/>
</dbReference>
<proteinExistence type="predicted"/>
<evidence type="ECO:0000256" key="2">
    <source>
        <dbReference type="ARBA" id="ARBA00023002"/>
    </source>
</evidence>
<keyword evidence="5" id="KW-1185">Reference proteome</keyword>
<dbReference type="GO" id="GO:0051287">
    <property type="term" value="F:NAD binding"/>
    <property type="evidence" value="ECO:0007669"/>
    <property type="project" value="InterPro"/>
</dbReference>
<dbReference type="Proteomes" id="UP000494108">
    <property type="component" value="Unassembled WGS sequence"/>
</dbReference>
<dbReference type="Pfam" id="PF04166">
    <property type="entry name" value="PdxA"/>
    <property type="match status" value="1"/>
</dbReference>
<sequence length="342" mass="36482">MNTQQKPVIALTLGDPAGIGAELIARLLARPEACQLANIVLVGDAWLWQEGQRVAGVQIQTRTVDRIDAVRERPDTDLPAWLPMETVRPEQVAVGQPQAAGGASVLRVLDACMDAARNGHVDAICFAPLNKFAMKLGGLKHDDELHHFAQYLGVTGYFCEFNTLGDLWTSRVSSHIPLKDAAAALSVDGIKAATRLIYRSLQANGVAAPRVAVAAFNPHGGDGGTCGREEVDIIAPAVRQLNEEGLPVQGPFPADTIFLKAQAGEFQAIVTMYHDQGQIAIKLLGFSRGVTVQGGLPIPITTPAHGTAYDIAGQGRANVDATWQAFLIACRMGVSHRISSFK</sequence>
<dbReference type="PANTHER" id="PTHR30004">
    <property type="entry name" value="4-HYDROXYTHREONINE-4-PHOSPHATE DEHYDROGENASE"/>
    <property type="match status" value="1"/>
</dbReference>
<dbReference type="EMBL" id="CADIJX010000002">
    <property type="protein sequence ID" value="CAB3638018.1"/>
    <property type="molecule type" value="Genomic_DNA"/>
</dbReference>
<dbReference type="GO" id="GO:0016491">
    <property type="term" value="F:oxidoreductase activity"/>
    <property type="evidence" value="ECO:0007669"/>
    <property type="project" value="UniProtKB-KW"/>
</dbReference>
<dbReference type="RefSeq" id="WP_175174162.1">
    <property type="nucleotide sequence ID" value="NZ_CADIJX010000002.1"/>
</dbReference>
<reference evidence="4 5" key="1">
    <citation type="submission" date="2020-04" db="EMBL/GenBank/DDBJ databases">
        <authorList>
            <person name="De Canck E."/>
        </authorList>
    </citation>
    <scope>NUCLEOTIDE SEQUENCE [LARGE SCALE GENOMIC DNA]</scope>
    <source>
        <strain evidence="4 5">LMG 3431</strain>
    </source>
</reference>
<gene>
    <name evidence="4" type="primary">pdxA2_2</name>
    <name evidence="4" type="ORF">LMG3431_01843</name>
</gene>
<dbReference type="Gene3D" id="3.40.718.10">
    <property type="entry name" value="Isopropylmalate Dehydrogenase"/>
    <property type="match status" value="1"/>
</dbReference>
<evidence type="ECO:0000256" key="3">
    <source>
        <dbReference type="ARBA" id="ARBA00023027"/>
    </source>
</evidence>
<evidence type="ECO:0000313" key="5">
    <source>
        <dbReference type="Proteomes" id="UP000494108"/>
    </source>
</evidence>
<dbReference type="AlphaFoldDB" id="A0A6S6YRF1"/>